<evidence type="ECO:0000256" key="4">
    <source>
        <dbReference type="ARBA" id="ARBA00022475"/>
    </source>
</evidence>
<dbReference type="PANTHER" id="PTHR37928:SF2">
    <property type="entry name" value="GPI ANCHORED CFEM DOMAIN PROTEIN (AFU_ORTHOLOGUE AFUA_6G10580)"/>
    <property type="match status" value="1"/>
</dbReference>
<keyword evidence="12" id="KW-0325">Glycoprotein</keyword>
<dbReference type="Proteomes" id="UP000016930">
    <property type="component" value="Unassembled WGS sequence"/>
</dbReference>
<keyword evidence="11" id="KW-1015">Disulfide bond</keyword>
<keyword evidence="9" id="KW-0408">Iron</keyword>
<evidence type="ECO:0000256" key="1">
    <source>
        <dbReference type="ARBA" id="ARBA00004609"/>
    </source>
</evidence>
<reference evidence="17 18" key="1">
    <citation type="journal article" date="2012" name="Proc. Natl. Acad. Sci. U.S.A.">
        <title>Comparative genomics of Ceriporiopsis subvermispora and Phanerochaete chrysosporium provide insight into selective ligninolysis.</title>
        <authorList>
            <person name="Fernandez-Fueyo E."/>
            <person name="Ruiz-Duenas F.J."/>
            <person name="Ferreira P."/>
            <person name="Floudas D."/>
            <person name="Hibbett D.S."/>
            <person name="Canessa P."/>
            <person name="Larrondo L.F."/>
            <person name="James T.Y."/>
            <person name="Seelenfreund D."/>
            <person name="Lobos S."/>
            <person name="Polanco R."/>
            <person name="Tello M."/>
            <person name="Honda Y."/>
            <person name="Watanabe T."/>
            <person name="Watanabe T."/>
            <person name="Ryu J.S."/>
            <person name="Kubicek C.P."/>
            <person name="Schmoll M."/>
            <person name="Gaskell J."/>
            <person name="Hammel K.E."/>
            <person name="St John F.J."/>
            <person name="Vanden Wymelenberg A."/>
            <person name="Sabat G."/>
            <person name="Splinter BonDurant S."/>
            <person name="Syed K."/>
            <person name="Yadav J.S."/>
            <person name="Doddapaneni H."/>
            <person name="Subramanian V."/>
            <person name="Lavin J.L."/>
            <person name="Oguiza J.A."/>
            <person name="Perez G."/>
            <person name="Pisabarro A.G."/>
            <person name="Ramirez L."/>
            <person name="Santoyo F."/>
            <person name="Master E."/>
            <person name="Coutinho P.M."/>
            <person name="Henrissat B."/>
            <person name="Lombard V."/>
            <person name="Magnuson J.K."/>
            <person name="Kuees U."/>
            <person name="Hori C."/>
            <person name="Igarashi K."/>
            <person name="Samejima M."/>
            <person name="Held B.W."/>
            <person name="Barry K.W."/>
            <person name="LaButti K.M."/>
            <person name="Lapidus A."/>
            <person name="Lindquist E.A."/>
            <person name="Lucas S.M."/>
            <person name="Riley R."/>
            <person name="Salamov A.A."/>
            <person name="Hoffmeister D."/>
            <person name="Schwenk D."/>
            <person name="Hadar Y."/>
            <person name="Yarden O."/>
            <person name="de Vries R.P."/>
            <person name="Wiebenga A."/>
            <person name="Stenlid J."/>
            <person name="Eastwood D."/>
            <person name="Grigoriev I.V."/>
            <person name="Berka R.M."/>
            <person name="Blanchette R.A."/>
            <person name="Kersten P."/>
            <person name="Martinez A.T."/>
            <person name="Vicuna R."/>
            <person name="Cullen D."/>
        </authorList>
    </citation>
    <scope>NUCLEOTIDE SEQUENCE [LARGE SCALE GENOMIC DNA]</scope>
    <source>
        <strain evidence="17 18">B</strain>
    </source>
</reference>
<feature type="region of interest" description="Disordered" evidence="14">
    <location>
        <begin position="94"/>
        <end position="141"/>
    </location>
</feature>
<evidence type="ECO:0000256" key="9">
    <source>
        <dbReference type="ARBA" id="ARBA00023004"/>
    </source>
</evidence>
<comment type="subcellular location">
    <subcellularLocation>
        <location evidence="1">Cell membrane</location>
        <topology evidence="1">Lipid-anchor</topology>
        <topology evidence="1">GPI-anchor</topology>
    </subcellularLocation>
    <subcellularLocation>
        <location evidence="2">Secreted</location>
    </subcellularLocation>
</comment>
<evidence type="ECO:0000256" key="8">
    <source>
        <dbReference type="ARBA" id="ARBA00022729"/>
    </source>
</evidence>
<evidence type="ECO:0000256" key="6">
    <source>
        <dbReference type="ARBA" id="ARBA00022617"/>
    </source>
</evidence>
<evidence type="ECO:0000256" key="11">
    <source>
        <dbReference type="ARBA" id="ARBA00023157"/>
    </source>
</evidence>
<keyword evidence="4" id="KW-1003">Cell membrane</keyword>
<evidence type="ECO:0000259" key="16">
    <source>
        <dbReference type="PROSITE" id="PS52012"/>
    </source>
</evidence>
<feature type="compositionally biased region" description="Low complexity" evidence="14">
    <location>
        <begin position="97"/>
        <end position="138"/>
    </location>
</feature>
<keyword evidence="5" id="KW-0964">Secreted</keyword>
<dbReference type="GO" id="GO:0005886">
    <property type="term" value="C:plasma membrane"/>
    <property type="evidence" value="ECO:0007669"/>
    <property type="project" value="UniProtKB-SubCell"/>
</dbReference>
<feature type="signal peptide" evidence="15">
    <location>
        <begin position="1"/>
        <end position="16"/>
    </location>
</feature>
<evidence type="ECO:0000256" key="15">
    <source>
        <dbReference type="SAM" id="SignalP"/>
    </source>
</evidence>
<dbReference type="SMART" id="SM00747">
    <property type="entry name" value="CFEM"/>
    <property type="match status" value="1"/>
</dbReference>
<evidence type="ECO:0000313" key="17">
    <source>
        <dbReference type="EMBL" id="EMD36956.1"/>
    </source>
</evidence>
<evidence type="ECO:0000256" key="10">
    <source>
        <dbReference type="ARBA" id="ARBA00023136"/>
    </source>
</evidence>
<gene>
    <name evidence="17" type="ORF">CERSUDRAFT_83981</name>
</gene>
<evidence type="ECO:0000256" key="12">
    <source>
        <dbReference type="ARBA" id="ARBA00023180"/>
    </source>
</evidence>
<dbReference type="PROSITE" id="PS52012">
    <property type="entry name" value="CFEM"/>
    <property type="match status" value="1"/>
</dbReference>
<proteinExistence type="inferred from homology"/>
<dbReference type="InterPro" id="IPR051735">
    <property type="entry name" value="CFEM_domain"/>
</dbReference>
<dbReference type="InterPro" id="IPR008427">
    <property type="entry name" value="Extracellular_membr_CFEM_dom"/>
</dbReference>
<keyword evidence="7" id="KW-0479">Metal-binding</keyword>
<accession>M2RDT5</accession>
<evidence type="ECO:0000313" key="18">
    <source>
        <dbReference type="Proteomes" id="UP000016930"/>
    </source>
</evidence>
<dbReference type="PANTHER" id="PTHR37928">
    <property type="entry name" value="CFEM DOMAIN PROTEIN (AFU_ORTHOLOGUE AFUA_6G14090)"/>
    <property type="match status" value="1"/>
</dbReference>
<comment type="similarity">
    <text evidence="3">Belongs to the RBT5 family.</text>
</comment>
<evidence type="ECO:0000256" key="14">
    <source>
        <dbReference type="SAM" id="MobiDB-lite"/>
    </source>
</evidence>
<feature type="chain" id="PRO_5004024492" description="CFEM domain-containing protein" evidence="15">
    <location>
        <begin position="17"/>
        <end position="165"/>
    </location>
</feature>
<dbReference type="AlphaFoldDB" id="M2RDT5"/>
<dbReference type="OrthoDB" id="3065412at2759"/>
<keyword evidence="10" id="KW-0472">Membrane</keyword>
<dbReference type="GO" id="GO:0005576">
    <property type="term" value="C:extracellular region"/>
    <property type="evidence" value="ECO:0007669"/>
    <property type="project" value="UniProtKB-SubCell"/>
</dbReference>
<keyword evidence="18" id="KW-1185">Reference proteome</keyword>
<protein>
    <recommendedName>
        <fullName evidence="16">CFEM domain-containing protein</fullName>
    </recommendedName>
</protein>
<dbReference type="EMBL" id="KB445797">
    <property type="protein sequence ID" value="EMD36956.1"/>
    <property type="molecule type" value="Genomic_DNA"/>
</dbReference>
<evidence type="ECO:0000256" key="3">
    <source>
        <dbReference type="ARBA" id="ARBA00010031"/>
    </source>
</evidence>
<evidence type="ECO:0000256" key="2">
    <source>
        <dbReference type="ARBA" id="ARBA00004613"/>
    </source>
</evidence>
<keyword evidence="6" id="KW-0349">Heme</keyword>
<organism evidence="17 18">
    <name type="scientific">Ceriporiopsis subvermispora (strain B)</name>
    <name type="common">White-rot fungus</name>
    <name type="synonym">Gelatoporia subvermispora</name>
    <dbReference type="NCBI Taxonomy" id="914234"/>
    <lineage>
        <taxon>Eukaryota</taxon>
        <taxon>Fungi</taxon>
        <taxon>Dikarya</taxon>
        <taxon>Basidiomycota</taxon>
        <taxon>Agaricomycotina</taxon>
        <taxon>Agaricomycetes</taxon>
        <taxon>Polyporales</taxon>
        <taxon>Gelatoporiaceae</taxon>
        <taxon>Gelatoporia</taxon>
    </lineage>
</organism>
<evidence type="ECO:0000256" key="13">
    <source>
        <dbReference type="ARBA" id="ARBA00023288"/>
    </source>
</evidence>
<dbReference type="GO" id="GO:0046872">
    <property type="term" value="F:metal ion binding"/>
    <property type="evidence" value="ECO:0007669"/>
    <property type="project" value="UniProtKB-KW"/>
</dbReference>
<dbReference type="Pfam" id="PF05730">
    <property type="entry name" value="CFEM"/>
    <property type="match status" value="1"/>
</dbReference>
<evidence type="ECO:0000256" key="7">
    <source>
        <dbReference type="ARBA" id="ARBA00022723"/>
    </source>
</evidence>
<keyword evidence="8 15" id="KW-0732">Signal</keyword>
<evidence type="ECO:0000256" key="5">
    <source>
        <dbReference type="ARBA" id="ARBA00022525"/>
    </source>
</evidence>
<feature type="domain" description="CFEM" evidence="16">
    <location>
        <begin position="1"/>
        <end position="116"/>
    </location>
</feature>
<keyword evidence="13" id="KW-0449">Lipoprotein</keyword>
<sequence length="165" mass="15473">MRFSLAVLALATVASASIAPLSKRQFPDCAENCLVDADFGSCSQTDDVCLCNSSAFVNSVTSCITSSCTGSDLTTAEGEAVGLCAAVGVNLSSDVPSASASPSGASSSGSAAAASSTSGSSSGSASSGSSGSTAPAPTNTGNGAAAHGMSALAGLLAVGVAAFSL</sequence>
<dbReference type="HOGENOM" id="CLU_063084_3_0_1"/>
<name>M2RDT5_CERS8</name>
<dbReference type="STRING" id="914234.M2RDT5"/>